<feature type="active site" description="Proton donor" evidence="7">
    <location>
        <position position="355"/>
    </location>
</feature>
<dbReference type="RefSeq" id="WP_073612714.1">
    <property type="nucleotide sequence ID" value="NZ_FRFE01000005.1"/>
</dbReference>
<dbReference type="PANTHER" id="PTHR11469:SF1">
    <property type="entry name" value="GLUCOSE-6-PHOSPHATE ISOMERASE"/>
    <property type="match status" value="1"/>
</dbReference>
<dbReference type="GO" id="GO:0005829">
    <property type="term" value="C:cytosol"/>
    <property type="evidence" value="ECO:0007669"/>
    <property type="project" value="TreeGrafter"/>
</dbReference>
<dbReference type="STRING" id="1121416.SAMN02745220_01371"/>
<dbReference type="PRINTS" id="PR00662">
    <property type="entry name" value="G6PISOMERASE"/>
</dbReference>
<dbReference type="InterPro" id="IPR018189">
    <property type="entry name" value="Phosphoglucose_isomerase_CS"/>
</dbReference>
<dbReference type="InterPro" id="IPR035482">
    <property type="entry name" value="SIS_PGI_2"/>
</dbReference>
<comment type="catalytic activity">
    <reaction evidence="6 7 8">
        <text>alpha-D-glucose 6-phosphate = beta-D-fructose 6-phosphate</text>
        <dbReference type="Rhea" id="RHEA:11816"/>
        <dbReference type="ChEBI" id="CHEBI:57634"/>
        <dbReference type="ChEBI" id="CHEBI:58225"/>
        <dbReference type="EC" id="5.3.1.9"/>
    </reaction>
</comment>
<dbReference type="CDD" id="cd05016">
    <property type="entry name" value="SIS_PGI_2"/>
    <property type="match status" value="1"/>
</dbReference>
<keyword evidence="5 7" id="KW-0413">Isomerase</keyword>
<dbReference type="NCBIfam" id="NF010695">
    <property type="entry name" value="PRK14095.1"/>
    <property type="match status" value="1"/>
</dbReference>
<dbReference type="UniPathway" id="UPA00109">
    <property type="reaction ID" value="UER00181"/>
</dbReference>
<comment type="pathway">
    <text evidence="7">Carbohydrate biosynthesis; gluconeogenesis.</text>
</comment>
<dbReference type="HAMAP" id="MF_00473">
    <property type="entry name" value="G6P_isomerase"/>
    <property type="match status" value="1"/>
</dbReference>
<dbReference type="InterPro" id="IPR001672">
    <property type="entry name" value="G6P_Isomerase"/>
</dbReference>
<dbReference type="Pfam" id="PF00342">
    <property type="entry name" value="PGI"/>
    <property type="match status" value="1"/>
</dbReference>
<protein>
    <recommendedName>
        <fullName evidence="7">Glucose-6-phosphate isomerase</fullName>
        <shortName evidence="7">GPI</shortName>
        <ecNumber evidence="7">5.3.1.9</ecNumber>
    </recommendedName>
    <alternativeName>
        <fullName evidence="7">Phosphoglucose isomerase</fullName>
        <shortName evidence="7">PGI</shortName>
    </alternativeName>
    <alternativeName>
        <fullName evidence="7">Phosphohexose isomerase</fullName>
        <shortName evidence="7">PHI</shortName>
    </alternativeName>
</protein>
<dbReference type="OrthoDB" id="140919at2"/>
<dbReference type="InterPro" id="IPR023096">
    <property type="entry name" value="G6P_Isomerase_C"/>
</dbReference>
<evidence type="ECO:0000256" key="8">
    <source>
        <dbReference type="RuleBase" id="RU000612"/>
    </source>
</evidence>
<evidence type="ECO:0000256" key="3">
    <source>
        <dbReference type="ARBA" id="ARBA00022432"/>
    </source>
</evidence>
<evidence type="ECO:0000256" key="4">
    <source>
        <dbReference type="ARBA" id="ARBA00023152"/>
    </source>
</evidence>
<dbReference type="SUPFAM" id="SSF53697">
    <property type="entry name" value="SIS domain"/>
    <property type="match status" value="1"/>
</dbReference>
<evidence type="ECO:0000256" key="7">
    <source>
        <dbReference type="HAMAP-Rule" id="MF_00473"/>
    </source>
</evidence>
<dbReference type="GO" id="GO:0051156">
    <property type="term" value="P:glucose 6-phosphate metabolic process"/>
    <property type="evidence" value="ECO:0007669"/>
    <property type="project" value="TreeGrafter"/>
</dbReference>
<dbReference type="PROSITE" id="PS51463">
    <property type="entry name" value="P_GLUCOSE_ISOMERASE_3"/>
    <property type="match status" value="1"/>
</dbReference>
<proteinExistence type="inferred from homology"/>
<dbReference type="Proteomes" id="UP000184603">
    <property type="component" value="Unassembled WGS sequence"/>
</dbReference>
<comment type="pathway">
    <text evidence="1 7 8">Carbohydrate degradation; glycolysis; D-glyceraldehyde 3-phosphate and glycerone phosphate from D-glucose: step 2/4.</text>
</comment>
<feature type="active site" evidence="7">
    <location>
        <position position="386"/>
    </location>
</feature>
<dbReference type="Gene3D" id="1.10.1390.10">
    <property type="match status" value="1"/>
</dbReference>
<dbReference type="UniPathway" id="UPA00138"/>
<reference evidence="9 10" key="1">
    <citation type="submission" date="2016-12" db="EMBL/GenBank/DDBJ databases">
        <authorList>
            <person name="Song W.-J."/>
            <person name="Kurnit D.M."/>
        </authorList>
    </citation>
    <scope>NUCLEOTIDE SEQUENCE [LARGE SCALE GENOMIC DNA]</scope>
    <source>
        <strain evidence="9 10">DSM 18488</strain>
    </source>
</reference>
<feature type="active site" evidence="7">
    <location>
        <position position="501"/>
    </location>
</feature>
<accession>A0A1M7Y314</accession>
<comment type="similarity">
    <text evidence="2 7 8">Belongs to the GPI family.</text>
</comment>
<dbReference type="PROSITE" id="PS00765">
    <property type="entry name" value="P_GLUCOSE_ISOMERASE_1"/>
    <property type="match status" value="1"/>
</dbReference>
<keyword evidence="10" id="KW-1185">Reference proteome</keyword>
<dbReference type="Gene3D" id="3.40.50.10490">
    <property type="entry name" value="Glucose-6-phosphate isomerase like protein, domain 1"/>
    <property type="match status" value="2"/>
</dbReference>
<keyword evidence="7" id="KW-0963">Cytoplasm</keyword>
<dbReference type="PANTHER" id="PTHR11469">
    <property type="entry name" value="GLUCOSE-6-PHOSPHATE ISOMERASE"/>
    <property type="match status" value="1"/>
</dbReference>
<dbReference type="GO" id="GO:0004347">
    <property type="term" value="F:glucose-6-phosphate isomerase activity"/>
    <property type="evidence" value="ECO:0007669"/>
    <property type="project" value="UniProtKB-UniRule"/>
</dbReference>
<dbReference type="InterPro" id="IPR046348">
    <property type="entry name" value="SIS_dom_sf"/>
</dbReference>
<dbReference type="CDD" id="cd05015">
    <property type="entry name" value="SIS_PGI_1"/>
    <property type="match status" value="1"/>
</dbReference>
<evidence type="ECO:0000256" key="6">
    <source>
        <dbReference type="ARBA" id="ARBA00029321"/>
    </source>
</evidence>
<dbReference type="EC" id="5.3.1.9" evidence="7"/>
<comment type="subcellular location">
    <subcellularLocation>
        <location evidence="7">Cytoplasm</location>
    </subcellularLocation>
</comment>
<evidence type="ECO:0000313" key="10">
    <source>
        <dbReference type="Proteomes" id="UP000184603"/>
    </source>
</evidence>
<sequence length="539" mass="59297">MANLCHLGTASVTRQLQDLATHPYNLAREGALQADGRIEKYVCSSGPFRLLYSTQRVDERVLDGLQQLADECGLVEQFVRMRSGEVMNRIDGFECENRQVLHTSCRDLFTANPKSPEATAKMRAELDRLKEFLGDVERGAIVNERGETFTTMINVGIGGSDLGPRAIYEALKPYGLPGRSVQFIANVDPDDAAEKLAQVDLSRTLVNIVSKSGTTLETLTNELLVVNRLREAGLDPAHHCLAVTGQGSPMDNPEKYLRSFYMYDYIGGRYSATSMVGAVMLGFYLGYDQLLEFLEGAAIIDYTAENRDVRENVPLLMALLGVWNHNFLGSASLAILPYSQALHRFPAHLQQCDMESNGKSVDRQGGTVNYLTGPVVWGEPGTNGQHAFYQLLHQGTEIVPVEFIGFIKSQYGSDLEVKGSSSQEKLLANLLAQALAMAVGRPDENPNRNFAGNRPSMVLMAERLTPQTMGALLAIYEAKIVFQGFVWNINSFDQEGVQLGKILATRILESMKGRVESGAEVEKRFLEAATTGINTTHDG</sequence>
<dbReference type="GO" id="GO:0006094">
    <property type="term" value="P:gluconeogenesis"/>
    <property type="evidence" value="ECO:0007669"/>
    <property type="project" value="UniProtKB-UniRule"/>
</dbReference>
<evidence type="ECO:0000313" key="9">
    <source>
        <dbReference type="EMBL" id="SHO46220.1"/>
    </source>
</evidence>
<dbReference type="AlphaFoldDB" id="A0A1M7Y314"/>
<dbReference type="GO" id="GO:0006096">
    <property type="term" value="P:glycolytic process"/>
    <property type="evidence" value="ECO:0007669"/>
    <property type="project" value="UniProtKB-UniRule"/>
</dbReference>
<evidence type="ECO:0000256" key="2">
    <source>
        <dbReference type="ARBA" id="ARBA00006604"/>
    </source>
</evidence>
<organism evidence="9 10">
    <name type="scientific">Desulfopila aestuarii DSM 18488</name>
    <dbReference type="NCBI Taxonomy" id="1121416"/>
    <lineage>
        <taxon>Bacteria</taxon>
        <taxon>Pseudomonadati</taxon>
        <taxon>Thermodesulfobacteriota</taxon>
        <taxon>Desulfobulbia</taxon>
        <taxon>Desulfobulbales</taxon>
        <taxon>Desulfocapsaceae</taxon>
        <taxon>Desulfopila</taxon>
    </lineage>
</organism>
<name>A0A1M7Y314_9BACT</name>
<gene>
    <name evidence="7" type="primary">pgi</name>
    <name evidence="9" type="ORF">SAMN02745220_01371</name>
</gene>
<keyword evidence="4 7" id="KW-0324">Glycolysis</keyword>
<comment type="function">
    <text evidence="7">Catalyzes the reversible isomerization of glucose-6-phosphate to fructose-6-phosphate.</text>
</comment>
<dbReference type="PROSITE" id="PS00174">
    <property type="entry name" value="P_GLUCOSE_ISOMERASE_2"/>
    <property type="match status" value="1"/>
</dbReference>
<dbReference type="InterPro" id="IPR035476">
    <property type="entry name" value="SIS_PGI_1"/>
</dbReference>
<dbReference type="GO" id="GO:0048029">
    <property type="term" value="F:monosaccharide binding"/>
    <property type="evidence" value="ECO:0007669"/>
    <property type="project" value="TreeGrafter"/>
</dbReference>
<evidence type="ECO:0000256" key="1">
    <source>
        <dbReference type="ARBA" id="ARBA00004926"/>
    </source>
</evidence>
<dbReference type="GO" id="GO:0097367">
    <property type="term" value="F:carbohydrate derivative binding"/>
    <property type="evidence" value="ECO:0007669"/>
    <property type="project" value="InterPro"/>
</dbReference>
<dbReference type="EMBL" id="FRFE01000005">
    <property type="protein sequence ID" value="SHO46220.1"/>
    <property type="molecule type" value="Genomic_DNA"/>
</dbReference>
<keyword evidence="3 7" id="KW-0312">Gluconeogenesis</keyword>
<evidence type="ECO:0000256" key="5">
    <source>
        <dbReference type="ARBA" id="ARBA00023235"/>
    </source>
</evidence>